<organism evidence="1 2">
    <name type="scientific">Candidatus Methylumidiphilus alinenensis</name>
    <dbReference type="NCBI Taxonomy" id="2202197"/>
    <lineage>
        <taxon>Bacteria</taxon>
        <taxon>Pseudomonadati</taxon>
        <taxon>Pseudomonadota</taxon>
        <taxon>Gammaproteobacteria</taxon>
        <taxon>Methylococcales</taxon>
        <taxon>Candidatus Methylumidiphilus</taxon>
    </lineage>
</organism>
<dbReference type="PROSITE" id="PS51257">
    <property type="entry name" value="PROKAR_LIPOPROTEIN"/>
    <property type="match status" value="1"/>
</dbReference>
<evidence type="ECO:0000313" key="2">
    <source>
        <dbReference type="Proteomes" id="UP000249396"/>
    </source>
</evidence>
<name>A0A2W4SXD3_9GAMM</name>
<gene>
    <name evidence="1" type="ORF">DM484_15065</name>
</gene>
<evidence type="ECO:0008006" key="3">
    <source>
        <dbReference type="Google" id="ProtNLM"/>
    </source>
</evidence>
<dbReference type="AlphaFoldDB" id="A0A2W4SXD3"/>
<sequence length="100" mass="11259">MKTILFISALLFAISGCETQSPENAETEKRIAVCQEIMKLYIIQANVYERDRKRTIGSCHIAQNKRTLEQWQCTLKAMQTGEKFTNSSEKCGAKGATVEP</sequence>
<reference evidence="1 2" key="1">
    <citation type="journal article" date="2018" name="Aquat. Microb. Ecol.">
        <title>Gammaproteobacterial methanotrophs dominate.</title>
        <authorList>
            <person name="Rissanen A.J."/>
            <person name="Saarenheimo J."/>
            <person name="Tiirola M."/>
            <person name="Peura S."/>
            <person name="Aalto S.L."/>
            <person name="Karvinen A."/>
            <person name="Nykanen H."/>
        </authorList>
    </citation>
    <scope>NUCLEOTIDE SEQUENCE [LARGE SCALE GENOMIC DNA]</scope>
    <source>
        <strain evidence="1">AMbin10</strain>
    </source>
</reference>
<comment type="caution">
    <text evidence="1">The sequence shown here is derived from an EMBL/GenBank/DDBJ whole genome shotgun (WGS) entry which is preliminary data.</text>
</comment>
<proteinExistence type="predicted"/>
<accession>A0A2W4SXD3</accession>
<protein>
    <recommendedName>
        <fullName evidence="3">Lipoprotein</fullName>
    </recommendedName>
</protein>
<dbReference type="EMBL" id="QJPH01000339">
    <property type="protein sequence ID" value="PZN77304.1"/>
    <property type="molecule type" value="Genomic_DNA"/>
</dbReference>
<dbReference type="Proteomes" id="UP000249396">
    <property type="component" value="Unassembled WGS sequence"/>
</dbReference>
<evidence type="ECO:0000313" key="1">
    <source>
        <dbReference type="EMBL" id="PZN77304.1"/>
    </source>
</evidence>